<evidence type="ECO:0000313" key="14">
    <source>
        <dbReference type="Proteomes" id="UP000307326"/>
    </source>
</evidence>
<dbReference type="InterPro" id="IPR013783">
    <property type="entry name" value="Ig-like_fold"/>
</dbReference>
<keyword evidence="9" id="KW-0326">Glycosidase</keyword>
<keyword evidence="8" id="KW-0119">Carbohydrate metabolism</keyword>
<keyword evidence="10" id="KW-0624">Polysaccharide degradation</keyword>
<dbReference type="InterPro" id="IPR018087">
    <property type="entry name" value="Glyco_hydro_5_CS"/>
</dbReference>
<gene>
    <name evidence="13" type="ORF">CPT_Parlo_069</name>
</gene>
<dbReference type="Pfam" id="PF22544">
    <property type="entry name" value="HYDIN_VesB_CFA65-like_Ig"/>
    <property type="match status" value="1"/>
</dbReference>
<organism evidence="13 14">
    <name type="scientific">Serratia phage Parlo</name>
    <dbReference type="NCBI Taxonomy" id="2557554"/>
    <lineage>
        <taxon>Viruses</taxon>
        <taxon>Duplodnaviria</taxon>
        <taxon>Heunggongvirae</taxon>
        <taxon>Uroviricota</taxon>
        <taxon>Caudoviricetes</taxon>
        <taxon>Parlovirus</taxon>
        <taxon>Parlovirus parlo</taxon>
    </lineage>
</organism>
<dbReference type="Gene3D" id="2.60.40.10">
    <property type="entry name" value="Immunoglobulins"/>
    <property type="match status" value="1"/>
</dbReference>
<evidence type="ECO:0000256" key="7">
    <source>
        <dbReference type="ARBA" id="ARBA00023273"/>
    </source>
</evidence>
<reference evidence="14" key="1">
    <citation type="submission" date="2019-03" db="EMBL/GenBank/DDBJ databases">
        <authorList>
            <person name="Bockoven R."/>
            <person name="Gutierrez J."/>
            <person name="Newkirk H."/>
            <person name="Liu M."/>
            <person name="Ramsey J."/>
            <person name="Cahill J."/>
        </authorList>
    </citation>
    <scope>NUCLEOTIDE SEQUENCE [LARGE SCALE GENOMIC DNA]</scope>
</reference>
<dbReference type="NCBIfam" id="NF012200">
    <property type="entry name" value="choice_anch_D"/>
    <property type="match status" value="1"/>
</dbReference>
<dbReference type="Gene3D" id="3.20.20.80">
    <property type="entry name" value="Glycosidases"/>
    <property type="match status" value="1"/>
</dbReference>
<keyword evidence="3" id="KW-0963">Cytoplasm</keyword>
<dbReference type="SUPFAM" id="SSF51445">
    <property type="entry name" value="(Trans)glycosidases"/>
    <property type="match status" value="1"/>
</dbReference>
<dbReference type="EMBL" id="MK618715">
    <property type="protein sequence ID" value="QBQ72218.1"/>
    <property type="molecule type" value="Genomic_DNA"/>
</dbReference>
<evidence type="ECO:0000256" key="5">
    <source>
        <dbReference type="ARBA" id="ARBA00023001"/>
    </source>
</evidence>
<dbReference type="GO" id="GO:0004553">
    <property type="term" value="F:hydrolase activity, hydrolyzing O-glycosyl compounds"/>
    <property type="evidence" value="ECO:0007669"/>
    <property type="project" value="InterPro"/>
</dbReference>
<dbReference type="InterPro" id="IPR017853">
    <property type="entry name" value="GH"/>
</dbReference>
<dbReference type="PANTHER" id="PTHR35923">
    <property type="entry name" value="MAJOR EXTRACELLULAR ENDOGLUCANASE"/>
    <property type="match status" value="1"/>
</dbReference>
<dbReference type="Proteomes" id="UP000307326">
    <property type="component" value="Segment"/>
</dbReference>
<dbReference type="GO" id="GO:0030245">
    <property type="term" value="P:cellulose catabolic process"/>
    <property type="evidence" value="ECO:0007669"/>
    <property type="project" value="UniProtKB-KW"/>
</dbReference>
<dbReference type="PROSITE" id="PS00659">
    <property type="entry name" value="GLYCOSYL_HYDROL_F5"/>
    <property type="match status" value="1"/>
</dbReference>
<evidence type="ECO:0000259" key="11">
    <source>
        <dbReference type="Pfam" id="PF00150"/>
    </source>
</evidence>
<keyword evidence="14" id="KW-1185">Reference proteome</keyword>
<evidence type="ECO:0000256" key="8">
    <source>
        <dbReference type="ARBA" id="ARBA00023277"/>
    </source>
</evidence>
<protein>
    <submittedName>
        <fullName evidence="13">Endoglucanase</fullName>
    </submittedName>
</protein>
<sequence>MQESAPKRPGAEFVGVPIGQDDLPLSKYRHVFDIGTGIMQREYKRADEALDYRIDLMSWLDADESIVGVVGWTDPDTLVITRLFYADYSLVVWVAAGADNARQTVYIKVLTSKGREHLYRFAIVTSGTAPVIATVTLIGPDIIYVGKRVDPPVPEPEDKPEITVTPTSLQFPLTFVGSVSTPQQLVMKNTGKVPVYLRSISLTGDYHQKNTGEEILQPGDSTTLNITFKPTDGGERIGQLVIDINDGGKPYASFIGEAINSSRLSTRGNQFVDGKGTPVRLRSINWFGAESDIFVPHGLWQRSYKSIIDQITAMGFNCIRLPLSGDLLTPGRGAPSGAINVDVNPELIGLTAIEVLDAVIAYCTQKEIYVVLDHHRRTAGSGADGSPVSESYPLDKWISNWVLLAQKYGENEHVIGADIHNEPYLLSWDTWAGYAEQCGNAIHDIAPDWIIFVEGVGTYAGENYWWGGQLQGVANRPVKLKRDFRLAYAPHEYGQSVGQQSWLAYDGQPRPANWPMNLYPVWKKNWGFIAEQDIAPIWIGEFGGKFGTDGAGNVGVAPNAEYESQWLYHLELYLNGDFNGDGTRDLPEGKEGLSFSYWSFNPNSGDTGGLVQDDWISPQLFKLRLLEPIMAGIDLNYLTSLTPIGAGEVGDADLTLVNHNGTDYSLRISELMKLVVDRTTSTNRVYWFLDNTNPNTLYPGTVWAAIPGLGKSVRIAAADGSDVGQQGGNDSITIQKGNLPATSLSLTGTAASTDLGTKNTSQNGAHVHGGVPLRDNQYELGGNNTALFSPMTAGNTDSAGDHTHTVVLGSHGHSVSGQTENMGSGQSINVTNAYIKLAAWYRVS</sequence>
<evidence type="ECO:0000256" key="1">
    <source>
        <dbReference type="ARBA" id="ARBA00004138"/>
    </source>
</evidence>
<keyword evidence="5" id="KW-0136">Cellulose degradation</keyword>
<keyword evidence="7" id="KW-0966">Cell projection</keyword>
<evidence type="ECO:0000256" key="2">
    <source>
        <dbReference type="ARBA" id="ARBA00004496"/>
    </source>
</evidence>
<dbReference type="PANTHER" id="PTHR35923:SF2">
    <property type="entry name" value="ENDOGLUCANASE"/>
    <property type="match status" value="1"/>
</dbReference>
<dbReference type="InterPro" id="IPR053879">
    <property type="entry name" value="HYDIN_VesB_CFA65-like_Ig"/>
</dbReference>
<feature type="domain" description="HYDIN/VesB/CFA65-like Ig-like" evidence="12">
    <location>
        <begin position="160"/>
        <end position="250"/>
    </location>
</feature>
<dbReference type="Pfam" id="PF00150">
    <property type="entry name" value="Cellulase"/>
    <property type="match status" value="1"/>
</dbReference>
<feature type="domain" description="Glycoside hydrolase family 5" evidence="11">
    <location>
        <begin position="272"/>
        <end position="603"/>
    </location>
</feature>
<evidence type="ECO:0000256" key="6">
    <source>
        <dbReference type="ARBA" id="ARBA00023069"/>
    </source>
</evidence>
<evidence type="ECO:0000256" key="3">
    <source>
        <dbReference type="ARBA" id="ARBA00022490"/>
    </source>
</evidence>
<comment type="subcellular location">
    <subcellularLocation>
        <location evidence="1">Cell projection</location>
        <location evidence="1">Cilium</location>
    </subcellularLocation>
    <subcellularLocation>
        <location evidence="2">Cytoplasm</location>
    </subcellularLocation>
</comment>
<name>A0A482MG65_9CAUD</name>
<dbReference type="InterPro" id="IPR056928">
    <property type="entry name" value="Gp77-like"/>
</dbReference>
<dbReference type="Pfam" id="PF23148">
    <property type="entry name" value="Gp77"/>
    <property type="match status" value="1"/>
</dbReference>
<evidence type="ECO:0000256" key="4">
    <source>
        <dbReference type="ARBA" id="ARBA00022801"/>
    </source>
</evidence>
<keyword evidence="6" id="KW-0969">Cilium</keyword>
<evidence type="ECO:0000313" key="13">
    <source>
        <dbReference type="EMBL" id="QBQ72218.1"/>
    </source>
</evidence>
<keyword evidence="4" id="KW-0378">Hydrolase</keyword>
<accession>A0A482MG65</accession>
<dbReference type="InterPro" id="IPR001547">
    <property type="entry name" value="Glyco_hydro_5"/>
</dbReference>
<evidence type="ECO:0000259" key="12">
    <source>
        <dbReference type="Pfam" id="PF22544"/>
    </source>
</evidence>
<evidence type="ECO:0000256" key="10">
    <source>
        <dbReference type="ARBA" id="ARBA00023326"/>
    </source>
</evidence>
<evidence type="ECO:0000256" key="9">
    <source>
        <dbReference type="ARBA" id="ARBA00023295"/>
    </source>
</evidence>
<proteinExistence type="predicted"/>